<dbReference type="PANTHER" id="PTHR13887">
    <property type="entry name" value="GLUTATHIONE S-TRANSFERASE KAPPA"/>
    <property type="match status" value="1"/>
</dbReference>
<sequence>MNILSPQITIDIWSDFVCPWCWIAKKRFEKALDVFENKDNVLIRHHSYRIASEFAPAPFKAAMYKKFGTEQGAELMMKQIKIAGESEGLLYNFDTMLFGDTKDAHAMVKMADQVGLGEKLAERLFMASITEGRSIFDHKELVAISTEVGVSPTDAENALNSRTLRDAIISDENNARAIGASGVPLFLLNNRYSLSGAQPASSFLGVLQQAWADKQNEVVITKGQSCEVGGCSI</sequence>
<dbReference type="PANTHER" id="PTHR13887:SF41">
    <property type="entry name" value="THIOREDOXIN SUPERFAMILY PROTEIN"/>
    <property type="match status" value="1"/>
</dbReference>
<dbReference type="EMBL" id="CP025706">
    <property type="protein sequence ID" value="AXB07438.1"/>
    <property type="molecule type" value="Genomic_DNA"/>
</dbReference>
<reference evidence="1" key="1">
    <citation type="journal article" date="2019" name="J Environ">
        <title>Genetic characterization and potential molecular dissemination mechanism of tet (31) gene in Aeromonas caviae from an oxytetracycline wastewater treatment system.</title>
        <authorList>
            <person name="Shi Y."/>
            <person name="Tian Z."/>
            <person name="Leclercq S.O."/>
            <person name="Zhang H."/>
            <person name="Yang M."/>
            <person name="Zhang Y."/>
        </authorList>
    </citation>
    <scope>NUCLEOTIDE SEQUENCE</scope>
    <source>
        <strain evidence="1">T25-39</strain>
    </source>
</reference>
<gene>
    <name evidence="1" type="ORF">C1C91_17330</name>
</gene>
<evidence type="ECO:0000313" key="2">
    <source>
        <dbReference type="Proteomes" id="UP000266778"/>
    </source>
</evidence>
<name>A0A3S7PCW8_AERCA</name>
<dbReference type="CDD" id="cd03024">
    <property type="entry name" value="DsbA_FrnE"/>
    <property type="match status" value="1"/>
</dbReference>
<dbReference type="Proteomes" id="UP000266778">
    <property type="component" value="Chromosome"/>
</dbReference>
<accession>A0A3S7PCW8</accession>
<protein>
    <submittedName>
        <fullName evidence="1">DsbA family oxidoreductase</fullName>
    </submittedName>
</protein>
<dbReference type="Pfam" id="PF01323">
    <property type="entry name" value="DSBA"/>
    <property type="match status" value="1"/>
</dbReference>
<dbReference type="AlphaFoldDB" id="A0A3S7PCW8"/>
<dbReference type="GO" id="GO:0016491">
    <property type="term" value="F:oxidoreductase activity"/>
    <property type="evidence" value="ECO:0007669"/>
    <property type="project" value="InterPro"/>
</dbReference>
<organism evidence="1 2">
    <name type="scientific">Aeromonas caviae</name>
    <name type="common">Aeromonas punctata</name>
    <dbReference type="NCBI Taxonomy" id="648"/>
    <lineage>
        <taxon>Bacteria</taxon>
        <taxon>Pseudomonadati</taxon>
        <taxon>Pseudomonadota</taxon>
        <taxon>Gammaproteobacteria</taxon>
        <taxon>Aeromonadales</taxon>
        <taxon>Aeromonadaceae</taxon>
        <taxon>Aeromonas</taxon>
    </lineage>
</organism>
<proteinExistence type="predicted"/>
<dbReference type="SUPFAM" id="SSF52833">
    <property type="entry name" value="Thioredoxin-like"/>
    <property type="match status" value="1"/>
</dbReference>
<dbReference type="InterPro" id="IPR001853">
    <property type="entry name" value="DSBA-like_thioredoxin_dom"/>
</dbReference>
<dbReference type="Gene3D" id="3.40.30.10">
    <property type="entry name" value="Glutaredoxin"/>
    <property type="match status" value="1"/>
</dbReference>
<evidence type="ECO:0000313" key="1">
    <source>
        <dbReference type="EMBL" id="AXB07438.1"/>
    </source>
</evidence>
<dbReference type="InterPro" id="IPR036249">
    <property type="entry name" value="Thioredoxin-like_sf"/>
</dbReference>